<evidence type="ECO:0000313" key="3">
    <source>
        <dbReference type="EMBL" id="SOR79131.1"/>
    </source>
</evidence>
<organism evidence="3 4">
    <name type="scientific">Streptomyces chartreusis NRRL 3882</name>
    <dbReference type="NCBI Taxonomy" id="1079985"/>
    <lineage>
        <taxon>Bacteria</taxon>
        <taxon>Bacillati</taxon>
        <taxon>Actinomycetota</taxon>
        <taxon>Actinomycetes</taxon>
        <taxon>Kitasatosporales</taxon>
        <taxon>Streptomycetaceae</taxon>
        <taxon>Streptomyces</taxon>
    </lineage>
</organism>
<feature type="region of interest" description="Disordered" evidence="1">
    <location>
        <begin position="1"/>
        <end position="33"/>
    </location>
</feature>
<keyword evidence="4" id="KW-1185">Reference proteome</keyword>
<dbReference type="Pfam" id="PF20401">
    <property type="entry name" value="Rhomboid_2"/>
    <property type="match status" value="1"/>
</dbReference>
<dbReference type="AlphaFoldDB" id="A0A2N9B6Z9"/>
<dbReference type="Proteomes" id="UP000235464">
    <property type="component" value="Chromosome I"/>
</dbReference>
<evidence type="ECO:0000256" key="2">
    <source>
        <dbReference type="SAM" id="Phobius"/>
    </source>
</evidence>
<accession>A0A2N9B6Z9</accession>
<dbReference type="InterPro" id="IPR046862">
    <property type="entry name" value="Rhomboid_2"/>
</dbReference>
<keyword evidence="2" id="KW-1133">Transmembrane helix</keyword>
<evidence type="ECO:0000313" key="4">
    <source>
        <dbReference type="Proteomes" id="UP000235464"/>
    </source>
</evidence>
<name>A0A2N9B6Z9_STRCX</name>
<feature type="transmembrane region" description="Helical" evidence="2">
    <location>
        <begin position="132"/>
        <end position="160"/>
    </location>
</feature>
<evidence type="ECO:0000256" key="1">
    <source>
        <dbReference type="SAM" id="MobiDB-lite"/>
    </source>
</evidence>
<feature type="transmembrane region" description="Helical" evidence="2">
    <location>
        <begin position="91"/>
        <end position="111"/>
    </location>
</feature>
<sequence length="286" mass="29780">MREVWDLTEGAPAVDRTAPADETATPAPSGAPVSDVSALLDGVPRQRSGGGVPCATVGPGVREPTAVKRPRLRVPGVWRLLPTPTGTPFTFGYGIVLCLTSLFSAYADPALVHALLQGSSTDVAHLVRTPELVLIGSALWLAGGVASPFAIGFVLVLTALERRIGGLRTAGVFLLGHVLATLATEVPVGLAVLAGQLPESSLHRLDYGVSFGVAAGTGALAGLLPLWLRVPLLAGFGGMLLQDLLDLTDPMTNWGHLIALAIGVATWPVVRRWRRRRVGSIGPVRG</sequence>
<protein>
    <submittedName>
        <fullName evidence="3">Uncharacterized protein</fullName>
    </submittedName>
</protein>
<feature type="transmembrane region" description="Helical" evidence="2">
    <location>
        <begin position="254"/>
        <end position="270"/>
    </location>
</feature>
<keyword evidence="2" id="KW-0812">Transmembrane</keyword>
<keyword evidence="2" id="KW-0472">Membrane</keyword>
<proteinExistence type="predicted"/>
<feature type="transmembrane region" description="Helical" evidence="2">
    <location>
        <begin position="207"/>
        <end position="228"/>
    </location>
</feature>
<dbReference type="EMBL" id="LT963352">
    <property type="protein sequence ID" value="SOR79131.1"/>
    <property type="molecule type" value="Genomic_DNA"/>
</dbReference>
<gene>
    <name evidence="3" type="ORF">SCNRRL3882_2594</name>
</gene>
<reference evidence="4" key="1">
    <citation type="submission" date="2017-11" db="EMBL/GenBank/DDBJ databases">
        <authorList>
            <person name="Wibberg D."/>
        </authorList>
    </citation>
    <scope>NUCLEOTIDE SEQUENCE [LARGE SCALE GENOMIC DNA]</scope>
</reference>